<evidence type="ECO:0000313" key="3">
    <source>
        <dbReference type="Proteomes" id="UP000033066"/>
    </source>
</evidence>
<dbReference type="InterPro" id="IPR011964">
    <property type="entry name" value="YVTN_b-propeller_repeat"/>
</dbReference>
<feature type="domain" description="PKD" evidence="1">
    <location>
        <begin position="431"/>
        <end position="479"/>
    </location>
</feature>
<dbReference type="HOGENOM" id="CLU_409731_0_0_2"/>
<reference evidence="2" key="1">
    <citation type="submission" date="2014-07" db="EMBL/GenBank/DDBJ databases">
        <title>Methanogenic archaea and the global carbon cycle.</title>
        <authorList>
            <person name="Henriksen J.R."/>
            <person name="Luke J."/>
            <person name="Reinhart S."/>
            <person name="Benedict M.N."/>
            <person name="Youngblut N.D."/>
            <person name="Metcalf M.E."/>
            <person name="Whitaker R.J."/>
            <person name="Metcalf W.W."/>
        </authorList>
    </citation>
    <scope>NUCLEOTIDE SEQUENCE [LARGE SCALE GENOMIC DNA]</scope>
    <source>
        <strain evidence="2">3</strain>
    </source>
</reference>
<dbReference type="SUPFAM" id="SSF49299">
    <property type="entry name" value="PKD domain"/>
    <property type="match status" value="1"/>
</dbReference>
<accession>A0A0E3SK35</accession>
<dbReference type="PROSITE" id="PS50093">
    <property type="entry name" value="PKD"/>
    <property type="match status" value="1"/>
</dbReference>
<name>A0A0E3SK35_METBA</name>
<dbReference type="InterPro" id="IPR022409">
    <property type="entry name" value="PKD/Chitinase_dom"/>
</dbReference>
<dbReference type="InterPro" id="IPR000601">
    <property type="entry name" value="PKD_dom"/>
</dbReference>
<dbReference type="InterPro" id="IPR011045">
    <property type="entry name" value="N2O_reductase_N"/>
</dbReference>
<dbReference type="Proteomes" id="UP000033066">
    <property type="component" value="Chromosome"/>
</dbReference>
<evidence type="ECO:0000259" key="1">
    <source>
        <dbReference type="PROSITE" id="PS50093"/>
    </source>
</evidence>
<dbReference type="NCBIfam" id="TIGR02276">
    <property type="entry name" value="beta_rpt_yvtn"/>
    <property type="match status" value="6"/>
</dbReference>
<dbReference type="InterPro" id="IPR051200">
    <property type="entry name" value="Host-pathogen_enzymatic-act"/>
</dbReference>
<dbReference type="PANTHER" id="PTHR47197">
    <property type="entry name" value="PROTEIN NIRF"/>
    <property type="match status" value="1"/>
</dbReference>
<dbReference type="Gene3D" id="2.60.40.10">
    <property type="entry name" value="Immunoglobulins"/>
    <property type="match status" value="1"/>
</dbReference>
<organism evidence="2 3">
    <name type="scientific">Methanosarcina barkeri 3</name>
    <dbReference type="NCBI Taxonomy" id="1434107"/>
    <lineage>
        <taxon>Archaea</taxon>
        <taxon>Methanobacteriati</taxon>
        <taxon>Methanobacteriota</taxon>
        <taxon>Stenosarchaea group</taxon>
        <taxon>Methanomicrobia</taxon>
        <taxon>Methanosarcinales</taxon>
        <taxon>Methanosarcinaceae</taxon>
        <taxon>Methanosarcina</taxon>
    </lineage>
</organism>
<keyword evidence="3" id="KW-1185">Reference proteome</keyword>
<dbReference type="EMBL" id="CP009517">
    <property type="protein sequence ID" value="AKB80778.1"/>
    <property type="molecule type" value="Genomic_DNA"/>
</dbReference>
<dbReference type="FunFam" id="2.60.40.10:FF:000270">
    <property type="entry name" value="Cell surface protein"/>
    <property type="match status" value="1"/>
</dbReference>
<dbReference type="PATRIC" id="fig|1434107.4.peg.269"/>
<dbReference type="InterPro" id="IPR015943">
    <property type="entry name" value="WD40/YVTN_repeat-like_dom_sf"/>
</dbReference>
<sequence length="670" mass="71166">MKHISTKTKCSIALALTIHFLLLILISPTTLATSTQNSSIIGPDGYQNSSIIGPDGYQNSSIIGPDGYQNSSITGSYAYITSSDTDTVAIIDTLTDNVTNIVDTETFTSTDIRNGGDSPFGVAVTPNGTEVYVTNTNSGTVSVIDKVTNSVVAIVDVKGYARGIAVNPTGTKVYVASDFMDYDSERATHGIVSEIDTATKTVTATIKVGVSPYGVAVSPNGTEVYVVNRDSSTISIVDTTTKKFKATIPVGDGDYYPYNNEGPTGVAIAPDGKNLYVTRDVYGNAAVFVINTTTETITAIIKVGTEPNGIAVNSDGTKVYVANSGSSTVSVIDTSTNNVTATVNVGKGPYGIAVTPDGTKVYTTNYRDNTVSVIDTSTNTVINTVNAGSRPYSFGQFIGPAPANLILPVANFSSNVTEGYVPFCVQFRDLSENATSVSWDFENDGVINSTDRNPIHEYIVPGNYTVNLTAINENGTNSTFATINALDKSVPVSHWEFHPEEPVSGDILYINGSAFPGNKVDVFATFEKTVPVSMGRYEYSLEDIVIPEGSNNSYKVEAQGAKNLNVRVKMILWVTKSSKASGNTATVSQSNVPPGNYKMRIDGNAGEGVSEVNLKVTASQETNIDSNGNFNYSYNTTAIPPGIFKIKIGNITKEITIKPEKIEQSAPVLQ</sequence>
<dbReference type="KEGG" id="mbak:MSBR3_0200"/>
<dbReference type="SMART" id="SM00089">
    <property type="entry name" value="PKD"/>
    <property type="match status" value="1"/>
</dbReference>
<dbReference type="AlphaFoldDB" id="A0A0E3SK35"/>
<proteinExistence type="predicted"/>
<gene>
    <name evidence="2" type="ORF">MSBR3_0200</name>
</gene>
<dbReference type="InterPro" id="IPR035986">
    <property type="entry name" value="PKD_dom_sf"/>
</dbReference>
<evidence type="ECO:0000313" key="2">
    <source>
        <dbReference type="EMBL" id="AKB80778.1"/>
    </source>
</evidence>
<dbReference type="SUPFAM" id="SSF50974">
    <property type="entry name" value="Nitrous oxide reductase, N-terminal domain"/>
    <property type="match status" value="1"/>
</dbReference>
<dbReference type="InterPro" id="IPR019405">
    <property type="entry name" value="Lactonase_7-beta_prop"/>
</dbReference>
<protein>
    <recommendedName>
        <fullName evidence="1">PKD domain-containing protein</fullName>
    </recommendedName>
</protein>
<dbReference type="Pfam" id="PF18911">
    <property type="entry name" value="PKD_4"/>
    <property type="match status" value="1"/>
</dbReference>
<dbReference type="STRING" id="1434107.MSBR3_0200"/>
<dbReference type="Gene3D" id="2.130.10.10">
    <property type="entry name" value="YVTN repeat-like/Quinoprotein amine dehydrogenase"/>
    <property type="match status" value="3"/>
</dbReference>
<dbReference type="Pfam" id="PF10282">
    <property type="entry name" value="Lactonase"/>
    <property type="match status" value="1"/>
</dbReference>
<dbReference type="CDD" id="cd00146">
    <property type="entry name" value="PKD"/>
    <property type="match status" value="1"/>
</dbReference>
<dbReference type="InterPro" id="IPR013783">
    <property type="entry name" value="Ig-like_fold"/>
</dbReference>
<dbReference type="PANTHER" id="PTHR47197:SF3">
    <property type="entry name" value="DIHYDRO-HEME D1 DEHYDROGENASE"/>
    <property type="match status" value="1"/>
</dbReference>